<dbReference type="GO" id="GO:0009398">
    <property type="term" value="P:FMN biosynthetic process"/>
    <property type="evidence" value="ECO:0007669"/>
    <property type="project" value="TreeGrafter"/>
</dbReference>
<evidence type="ECO:0000256" key="4">
    <source>
        <dbReference type="ARBA" id="ARBA00022679"/>
    </source>
</evidence>
<evidence type="ECO:0000256" key="5">
    <source>
        <dbReference type="ARBA" id="ARBA00022741"/>
    </source>
</evidence>
<dbReference type="InterPro" id="IPR015865">
    <property type="entry name" value="Riboflavin_kinase_bac/euk"/>
</dbReference>
<dbReference type="PANTHER" id="PTHR22749:SF6">
    <property type="entry name" value="RIBOFLAVIN KINASE"/>
    <property type="match status" value="1"/>
</dbReference>
<dbReference type="GO" id="GO:0005524">
    <property type="term" value="F:ATP binding"/>
    <property type="evidence" value="ECO:0007669"/>
    <property type="project" value="UniProtKB-KW"/>
</dbReference>
<dbReference type="GO" id="GO:0008531">
    <property type="term" value="F:riboflavin kinase activity"/>
    <property type="evidence" value="ECO:0007669"/>
    <property type="project" value="UniProtKB-EC"/>
</dbReference>
<keyword evidence="2" id="KW-0285">Flavoprotein</keyword>
<dbReference type="Pfam" id="PF01687">
    <property type="entry name" value="Flavokinase"/>
    <property type="match status" value="1"/>
</dbReference>
<dbReference type="PANTHER" id="PTHR22749">
    <property type="entry name" value="RIBOFLAVIN KINASE/FMN ADENYLYLTRANSFERASE"/>
    <property type="match status" value="1"/>
</dbReference>
<dbReference type="InterPro" id="IPR023465">
    <property type="entry name" value="Riboflavin_kinase_dom_sf"/>
</dbReference>
<sequence length="126" mass="14403">MSFPYLTNGTVIHGYKRGSKELGFPTANLDIEIPELDDGVYYGYAILNDEPKEKMVMSIGSNPQYGNNHRSYEVHILKKYDEDFYGENLTIIIIGKIREMMKFDSLDALIIAINQDIDYANKMLAL</sequence>
<dbReference type="GO" id="GO:0009231">
    <property type="term" value="P:riboflavin biosynthetic process"/>
    <property type="evidence" value="ECO:0007669"/>
    <property type="project" value="InterPro"/>
</dbReference>
<keyword evidence="3" id="KW-0288">FMN</keyword>
<dbReference type="SMART" id="SM00904">
    <property type="entry name" value="Flavokinase"/>
    <property type="match status" value="1"/>
</dbReference>
<keyword evidence="6" id="KW-0067">ATP-binding</keyword>
<feature type="domain" description="Riboflavin kinase" evidence="7">
    <location>
        <begin position="1"/>
        <end position="125"/>
    </location>
</feature>
<keyword evidence="8" id="KW-0418">Kinase</keyword>
<proteinExistence type="predicted"/>
<evidence type="ECO:0000256" key="3">
    <source>
        <dbReference type="ARBA" id="ARBA00022643"/>
    </source>
</evidence>
<evidence type="ECO:0000256" key="2">
    <source>
        <dbReference type="ARBA" id="ARBA00022630"/>
    </source>
</evidence>
<gene>
    <name evidence="8" type="ORF">Klosneuvirus_2_283</name>
</gene>
<name>A0A1V0SJE1_9VIRU</name>
<dbReference type="SUPFAM" id="SSF82114">
    <property type="entry name" value="Riboflavin kinase-like"/>
    <property type="match status" value="1"/>
</dbReference>
<reference evidence="8" key="1">
    <citation type="journal article" date="2017" name="Science">
        <title>Giant viruses with an expanded complement of translation system components.</title>
        <authorList>
            <person name="Schulz F."/>
            <person name="Yutin N."/>
            <person name="Ivanova N.N."/>
            <person name="Ortega D.R."/>
            <person name="Lee T.K."/>
            <person name="Vierheilig J."/>
            <person name="Daims H."/>
            <person name="Horn M."/>
            <person name="Wagner M."/>
            <person name="Jensen G.J."/>
            <person name="Kyrpides N.C."/>
            <person name="Koonin E.V."/>
            <person name="Woyke T."/>
        </authorList>
    </citation>
    <scope>NUCLEOTIDE SEQUENCE</scope>
    <source>
        <strain evidence="8">KNV1</strain>
    </source>
</reference>
<dbReference type="InterPro" id="IPR023468">
    <property type="entry name" value="Riboflavin_kinase"/>
</dbReference>
<keyword evidence="5" id="KW-0547">Nucleotide-binding</keyword>
<keyword evidence="4" id="KW-0808">Transferase</keyword>
<evidence type="ECO:0000313" key="8">
    <source>
        <dbReference type="EMBL" id="ARF11847.1"/>
    </source>
</evidence>
<protein>
    <recommendedName>
        <fullName evidence="1">riboflavin kinase</fullName>
        <ecNumber evidence="1">2.7.1.26</ecNumber>
    </recommendedName>
</protein>
<evidence type="ECO:0000259" key="7">
    <source>
        <dbReference type="SMART" id="SM00904"/>
    </source>
</evidence>
<dbReference type="EMBL" id="KY684109">
    <property type="protein sequence ID" value="ARF11847.1"/>
    <property type="molecule type" value="Genomic_DNA"/>
</dbReference>
<evidence type="ECO:0000256" key="1">
    <source>
        <dbReference type="ARBA" id="ARBA00012105"/>
    </source>
</evidence>
<dbReference type="EC" id="2.7.1.26" evidence="1"/>
<evidence type="ECO:0000256" key="6">
    <source>
        <dbReference type="ARBA" id="ARBA00022840"/>
    </source>
</evidence>
<organism evidence="8">
    <name type="scientific">Klosneuvirus KNV1</name>
    <dbReference type="NCBI Taxonomy" id="1977640"/>
    <lineage>
        <taxon>Viruses</taxon>
        <taxon>Varidnaviria</taxon>
        <taxon>Bamfordvirae</taxon>
        <taxon>Nucleocytoviricota</taxon>
        <taxon>Megaviricetes</taxon>
        <taxon>Imitervirales</taxon>
        <taxon>Mimiviridae</taxon>
        <taxon>Klosneuvirinae</taxon>
        <taxon>Klosneuvirus</taxon>
    </lineage>
</organism>
<dbReference type="Gene3D" id="2.40.30.30">
    <property type="entry name" value="Riboflavin kinase-like"/>
    <property type="match status" value="1"/>
</dbReference>
<accession>A0A1V0SJE1</accession>